<dbReference type="PROSITE" id="PS00636">
    <property type="entry name" value="DNAJ_1"/>
    <property type="match status" value="1"/>
</dbReference>
<dbReference type="HAMAP" id="MF_01152">
    <property type="entry name" value="DnaJ"/>
    <property type="match status" value="1"/>
</dbReference>
<dbReference type="GO" id="GO:0042026">
    <property type="term" value="P:protein refolding"/>
    <property type="evidence" value="ECO:0007669"/>
    <property type="project" value="TreeGrafter"/>
</dbReference>
<dbReference type="GO" id="GO:0009408">
    <property type="term" value="P:response to heat"/>
    <property type="evidence" value="ECO:0007669"/>
    <property type="project" value="InterPro"/>
</dbReference>
<keyword evidence="1" id="KW-0963">Cytoplasm</keyword>
<dbReference type="SMART" id="SM00271">
    <property type="entry name" value="DnaJ"/>
    <property type="match status" value="1"/>
</dbReference>
<dbReference type="PROSITE" id="PS51188">
    <property type="entry name" value="ZF_CR"/>
    <property type="match status" value="1"/>
</dbReference>
<dbReference type="InterPro" id="IPR001623">
    <property type="entry name" value="DnaJ_domain"/>
</dbReference>
<dbReference type="CDD" id="cd10747">
    <property type="entry name" value="DnaJ_C"/>
    <property type="match status" value="1"/>
</dbReference>
<sequence>MSAKRDYYEVVGVSKNASINEIKSQYRKLALKFHPDRNKSPEAGEHFKEISEAYAVLSDPKKRSLYDQHGHAGVDGRYSTEDIFRGAGANFDDVFSDLFGGQGRSSGGFDSIFQNLFGGGGGGFGGFGNQHGRDMLYETSLTMEDVLHGKRMEIDLQKNVDCPDCNGSGCSPGTSKTSCAECKGHGQVRVSRNMGFSTFVTVQPCRKCGGEGSIIEKPCRKCKQGKVKGTKHLSFDLPTGIDDGDYVLSGEGESIPNGVNGDLIIRVRIQTHPEFKRDGRDIFYDAHITMIDASLGKSFEVPTLDGSHKINVDSGSQPNSIIKLKGKGLPGKGFRGRGDQYVRLVVDIPKKLNKQQKNLLKEFDDSIN</sequence>
<gene>
    <name evidence="11" type="ORF">METZ01_LOCUS103812</name>
</gene>
<proteinExistence type="inferred from homology"/>
<dbReference type="NCBIfam" id="NF008035">
    <property type="entry name" value="PRK10767.1"/>
    <property type="match status" value="1"/>
</dbReference>
<dbReference type="Pfam" id="PF00684">
    <property type="entry name" value="DnaJ_CXXCXGXG"/>
    <property type="match status" value="1"/>
</dbReference>
<evidence type="ECO:0000259" key="10">
    <source>
        <dbReference type="PROSITE" id="PS51188"/>
    </source>
</evidence>
<dbReference type="FunFam" id="2.60.260.20:FF:000005">
    <property type="entry name" value="Chaperone protein dnaJ 1, mitochondrial"/>
    <property type="match status" value="1"/>
</dbReference>
<protein>
    <recommendedName>
        <fullName evidence="12">J domain-containing protein</fullName>
    </recommendedName>
</protein>
<keyword evidence="8" id="KW-0143">Chaperone</keyword>
<keyword evidence="7" id="KW-0346">Stress response</keyword>
<dbReference type="Pfam" id="PF00226">
    <property type="entry name" value="DnaJ"/>
    <property type="match status" value="1"/>
</dbReference>
<dbReference type="InterPro" id="IPR036869">
    <property type="entry name" value="J_dom_sf"/>
</dbReference>
<dbReference type="GO" id="GO:0031072">
    <property type="term" value="F:heat shock protein binding"/>
    <property type="evidence" value="ECO:0007669"/>
    <property type="project" value="InterPro"/>
</dbReference>
<dbReference type="AlphaFoldDB" id="A0A381WFW5"/>
<dbReference type="Gene3D" id="2.10.230.10">
    <property type="entry name" value="Heat shock protein DnaJ, cysteine-rich domain"/>
    <property type="match status" value="1"/>
</dbReference>
<evidence type="ECO:0008006" key="12">
    <source>
        <dbReference type="Google" id="ProtNLM"/>
    </source>
</evidence>
<dbReference type="SUPFAM" id="SSF57938">
    <property type="entry name" value="DnaJ/Hsp40 cysteine-rich domain"/>
    <property type="match status" value="1"/>
</dbReference>
<dbReference type="CDD" id="cd06257">
    <property type="entry name" value="DnaJ"/>
    <property type="match status" value="1"/>
</dbReference>
<dbReference type="EMBL" id="UINC01011566">
    <property type="protein sequence ID" value="SVA50958.1"/>
    <property type="molecule type" value="Genomic_DNA"/>
</dbReference>
<evidence type="ECO:0000256" key="5">
    <source>
        <dbReference type="ARBA" id="ARBA00022771"/>
    </source>
</evidence>
<dbReference type="Gene3D" id="2.60.260.20">
    <property type="entry name" value="Urease metallochaperone UreE, N-terminal domain"/>
    <property type="match status" value="2"/>
</dbReference>
<dbReference type="InterPro" id="IPR002939">
    <property type="entry name" value="DnaJ_C"/>
</dbReference>
<dbReference type="InterPro" id="IPR008971">
    <property type="entry name" value="HSP40/DnaJ_pept-bd"/>
</dbReference>
<dbReference type="GO" id="GO:0005737">
    <property type="term" value="C:cytoplasm"/>
    <property type="evidence" value="ECO:0007669"/>
    <property type="project" value="TreeGrafter"/>
</dbReference>
<dbReference type="GO" id="GO:0005524">
    <property type="term" value="F:ATP binding"/>
    <property type="evidence" value="ECO:0007669"/>
    <property type="project" value="InterPro"/>
</dbReference>
<feature type="domain" description="J" evidence="9">
    <location>
        <begin position="6"/>
        <end position="70"/>
    </location>
</feature>
<dbReference type="PANTHER" id="PTHR43096">
    <property type="entry name" value="DNAJ HOMOLOG 1, MITOCHONDRIAL-RELATED"/>
    <property type="match status" value="1"/>
</dbReference>
<dbReference type="GO" id="GO:0051082">
    <property type="term" value="F:unfolded protein binding"/>
    <property type="evidence" value="ECO:0007669"/>
    <property type="project" value="InterPro"/>
</dbReference>
<keyword evidence="2" id="KW-0235">DNA replication</keyword>
<name>A0A381WFW5_9ZZZZ</name>
<evidence type="ECO:0000313" key="11">
    <source>
        <dbReference type="EMBL" id="SVA50958.1"/>
    </source>
</evidence>
<evidence type="ECO:0000256" key="2">
    <source>
        <dbReference type="ARBA" id="ARBA00022705"/>
    </source>
</evidence>
<evidence type="ECO:0000256" key="4">
    <source>
        <dbReference type="ARBA" id="ARBA00022737"/>
    </source>
</evidence>
<dbReference type="Pfam" id="PF01556">
    <property type="entry name" value="DnaJ_C"/>
    <property type="match status" value="1"/>
</dbReference>
<evidence type="ECO:0000256" key="3">
    <source>
        <dbReference type="ARBA" id="ARBA00022723"/>
    </source>
</evidence>
<dbReference type="InterPro" id="IPR012724">
    <property type="entry name" value="DnaJ"/>
</dbReference>
<accession>A0A381WFW5</accession>
<evidence type="ECO:0000256" key="6">
    <source>
        <dbReference type="ARBA" id="ARBA00022833"/>
    </source>
</evidence>
<dbReference type="InterPro" id="IPR001305">
    <property type="entry name" value="HSP_DnaJ_Cys-rich_dom"/>
</dbReference>
<dbReference type="GO" id="GO:0006260">
    <property type="term" value="P:DNA replication"/>
    <property type="evidence" value="ECO:0007669"/>
    <property type="project" value="UniProtKB-KW"/>
</dbReference>
<dbReference type="PRINTS" id="PR00625">
    <property type="entry name" value="JDOMAIN"/>
</dbReference>
<keyword evidence="6" id="KW-0862">Zinc</keyword>
<keyword evidence="3" id="KW-0479">Metal-binding</keyword>
<dbReference type="PROSITE" id="PS50076">
    <property type="entry name" value="DNAJ_2"/>
    <property type="match status" value="1"/>
</dbReference>
<dbReference type="CDD" id="cd10719">
    <property type="entry name" value="DnaJ_zf"/>
    <property type="match status" value="1"/>
</dbReference>
<dbReference type="InterPro" id="IPR036410">
    <property type="entry name" value="HSP_DnaJ_Cys-rich_dom_sf"/>
</dbReference>
<evidence type="ECO:0000259" key="9">
    <source>
        <dbReference type="PROSITE" id="PS50076"/>
    </source>
</evidence>
<dbReference type="SUPFAM" id="SSF49493">
    <property type="entry name" value="HSP40/DnaJ peptide-binding domain"/>
    <property type="match status" value="2"/>
</dbReference>
<dbReference type="GO" id="GO:0008270">
    <property type="term" value="F:zinc ion binding"/>
    <property type="evidence" value="ECO:0007669"/>
    <property type="project" value="UniProtKB-KW"/>
</dbReference>
<dbReference type="InterPro" id="IPR018253">
    <property type="entry name" value="DnaJ_domain_CS"/>
</dbReference>
<organism evidence="11">
    <name type="scientific">marine metagenome</name>
    <dbReference type="NCBI Taxonomy" id="408172"/>
    <lineage>
        <taxon>unclassified sequences</taxon>
        <taxon>metagenomes</taxon>
        <taxon>ecological metagenomes</taxon>
    </lineage>
</organism>
<evidence type="ECO:0000256" key="1">
    <source>
        <dbReference type="ARBA" id="ARBA00022490"/>
    </source>
</evidence>
<dbReference type="PANTHER" id="PTHR43096:SF10">
    <property type="entry name" value="CHAPERONE PROTEIN DNAJ A6, CHLOROPLASTIC"/>
    <property type="match status" value="1"/>
</dbReference>
<evidence type="ECO:0000256" key="7">
    <source>
        <dbReference type="ARBA" id="ARBA00023016"/>
    </source>
</evidence>
<keyword evidence="5" id="KW-0863">Zinc-finger</keyword>
<keyword evidence="4" id="KW-0677">Repeat</keyword>
<reference evidence="11" key="1">
    <citation type="submission" date="2018-05" db="EMBL/GenBank/DDBJ databases">
        <authorList>
            <person name="Lanie J.A."/>
            <person name="Ng W.-L."/>
            <person name="Kazmierczak K.M."/>
            <person name="Andrzejewski T.M."/>
            <person name="Davidsen T.M."/>
            <person name="Wayne K.J."/>
            <person name="Tettelin H."/>
            <person name="Glass J.I."/>
            <person name="Rusch D."/>
            <person name="Podicherti R."/>
            <person name="Tsui H.-C.T."/>
            <person name="Winkler M.E."/>
        </authorList>
    </citation>
    <scope>NUCLEOTIDE SEQUENCE</scope>
</reference>
<feature type="domain" description="CR-type" evidence="10">
    <location>
        <begin position="149"/>
        <end position="231"/>
    </location>
</feature>
<dbReference type="FunFam" id="1.10.287.110:FF:000031">
    <property type="entry name" value="Molecular chaperone DnaJ"/>
    <property type="match status" value="1"/>
</dbReference>
<dbReference type="SUPFAM" id="SSF46565">
    <property type="entry name" value="Chaperone J-domain"/>
    <property type="match status" value="1"/>
</dbReference>
<dbReference type="Gene3D" id="1.10.287.110">
    <property type="entry name" value="DnaJ domain"/>
    <property type="match status" value="1"/>
</dbReference>
<evidence type="ECO:0000256" key="8">
    <source>
        <dbReference type="ARBA" id="ARBA00023186"/>
    </source>
</evidence>
<dbReference type="FunFam" id="2.10.230.10:FF:000002">
    <property type="entry name" value="Molecular chaperone DnaJ"/>
    <property type="match status" value="1"/>
</dbReference>